<evidence type="ECO:0000256" key="3">
    <source>
        <dbReference type="ARBA" id="ARBA00011534"/>
    </source>
</evidence>
<evidence type="ECO:0000256" key="12">
    <source>
        <dbReference type="ARBA" id="ARBA00022895"/>
    </source>
</evidence>
<dbReference type="eggNOG" id="KOG1290">
    <property type="taxonomic scope" value="Eukaryota"/>
</dbReference>
<dbReference type="RefSeq" id="XP_001272490.1">
    <property type="nucleotide sequence ID" value="XM_001272489.1"/>
</dbReference>
<dbReference type="GeneID" id="4704550"/>
<evidence type="ECO:0000313" key="18">
    <source>
        <dbReference type="EMBL" id="EAW11064.1"/>
    </source>
</evidence>
<dbReference type="VEuPathDB" id="FungiDB:ACLA_067000"/>
<evidence type="ECO:0000256" key="1">
    <source>
        <dbReference type="ARBA" id="ARBA00003747"/>
    </source>
</evidence>
<protein>
    <recommendedName>
        <fullName evidence="6">EKC/KEOPS complex subunit BUD32</fullName>
        <ecNumber evidence="4">2.7.11.1</ecNumber>
    </recommendedName>
    <alternativeName>
        <fullName evidence="13 14">Atypical Serine/threonine protein kinase BUD32</fullName>
    </alternativeName>
    <alternativeName>
        <fullName evidence="5">EKC/KEOPS complex subunit bud32</fullName>
    </alternativeName>
</protein>
<proteinExistence type="predicted"/>
<dbReference type="OrthoDB" id="5979581at2759"/>
<dbReference type="SMART" id="SM00220">
    <property type="entry name" value="S_TKc"/>
    <property type="match status" value="1"/>
</dbReference>
<evidence type="ECO:0000256" key="11">
    <source>
        <dbReference type="ARBA" id="ARBA00022840"/>
    </source>
</evidence>
<dbReference type="PROSITE" id="PS50011">
    <property type="entry name" value="PROTEIN_KINASE_DOM"/>
    <property type="match status" value="1"/>
</dbReference>
<comment type="catalytic activity">
    <reaction evidence="16">
        <text>L-seryl-[protein] + ATP = O-phospho-L-seryl-[protein] + ADP + H(+)</text>
        <dbReference type="Rhea" id="RHEA:17989"/>
        <dbReference type="Rhea" id="RHEA-COMP:9863"/>
        <dbReference type="Rhea" id="RHEA-COMP:11604"/>
        <dbReference type="ChEBI" id="CHEBI:15378"/>
        <dbReference type="ChEBI" id="CHEBI:29999"/>
        <dbReference type="ChEBI" id="CHEBI:30616"/>
        <dbReference type="ChEBI" id="CHEBI:83421"/>
        <dbReference type="ChEBI" id="CHEBI:456216"/>
        <dbReference type="EC" id="2.7.11.1"/>
    </reaction>
</comment>
<dbReference type="Proteomes" id="UP000006701">
    <property type="component" value="Unassembled WGS sequence"/>
</dbReference>
<dbReference type="GO" id="GO:0000781">
    <property type="term" value="C:chromosome, telomeric region"/>
    <property type="evidence" value="ECO:0007669"/>
    <property type="project" value="UniProtKB-SubCell"/>
</dbReference>
<keyword evidence="12" id="KW-0158">Chromosome</keyword>
<comment type="function">
    <text evidence="1">Component of the EKC/KEOPS complex that is required for the formation of a threonylcarbamoyl group on adenosine at position 37 (t(6)A37) in tRNAs that read codons beginning with adenine. The complex is probably involved in the transfer of the threonylcarbamoyl moiety of threonylcarbamoyl-AMP (TC-AMP) to the N6 group of A37. BUD32 has ATPase activity in the context of the EKC/KEOPS complex and likely plays a supporting role to the catalytic subunit KAE1. The EKC/KEOPS complex also promotes both telomere uncapping and telomere elongation. The complex is required for efficient recruitment of transcriptional coactivators.</text>
</comment>
<keyword evidence="7" id="KW-0723">Serine/threonine-protein kinase</keyword>
<evidence type="ECO:0000256" key="10">
    <source>
        <dbReference type="ARBA" id="ARBA00022777"/>
    </source>
</evidence>
<reference evidence="18 19" key="1">
    <citation type="journal article" date="2008" name="PLoS Genet.">
        <title>Genomic islands in the pathogenic filamentous fungus Aspergillus fumigatus.</title>
        <authorList>
            <person name="Fedorova N.D."/>
            <person name="Khaldi N."/>
            <person name="Joardar V.S."/>
            <person name="Maiti R."/>
            <person name="Amedeo P."/>
            <person name="Anderson M.J."/>
            <person name="Crabtree J."/>
            <person name="Silva J.C."/>
            <person name="Badger J.H."/>
            <person name="Albarraq A."/>
            <person name="Angiuoli S."/>
            <person name="Bussey H."/>
            <person name="Bowyer P."/>
            <person name="Cotty P.J."/>
            <person name="Dyer P.S."/>
            <person name="Egan A."/>
            <person name="Galens K."/>
            <person name="Fraser-Liggett C.M."/>
            <person name="Haas B.J."/>
            <person name="Inman J.M."/>
            <person name="Kent R."/>
            <person name="Lemieux S."/>
            <person name="Malavazi I."/>
            <person name="Orvis J."/>
            <person name="Roemer T."/>
            <person name="Ronning C.M."/>
            <person name="Sundaram J.P."/>
            <person name="Sutton G."/>
            <person name="Turner G."/>
            <person name="Venter J.C."/>
            <person name="White O.R."/>
            <person name="Whitty B.R."/>
            <person name="Youngman P."/>
            <person name="Wolfe K.H."/>
            <person name="Goldman G.H."/>
            <person name="Wortman J.R."/>
            <person name="Jiang B."/>
            <person name="Denning D.W."/>
            <person name="Nierman W.C."/>
        </authorList>
    </citation>
    <scope>NUCLEOTIDE SEQUENCE [LARGE SCALE GENOMIC DNA]</scope>
    <source>
        <strain evidence="19">ATCC 1007 / CBS 513.65 / DSM 816 / NCTC 3887 / NRRL 1</strain>
    </source>
</reference>
<evidence type="ECO:0000256" key="5">
    <source>
        <dbReference type="ARBA" id="ARBA00013948"/>
    </source>
</evidence>
<dbReference type="InterPro" id="IPR008266">
    <property type="entry name" value="Tyr_kinase_AS"/>
</dbReference>
<evidence type="ECO:0000256" key="13">
    <source>
        <dbReference type="ARBA" id="ARBA00030980"/>
    </source>
</evidence>
<dbReference type="PANTHER" id="PTHR45646:SF11">
    <property type="entry name" value="SERINE_THREONINE-PROTEIN KINASE DOA"/>
    <property type="match status" value="1"/>
</dbReference>
<dbReference type="AlphaFoldDB" id="A1CGI4"/>
<gene>
    <name evidence="18" type="ORF">ACLA_067000</name>
</gene>
<keyword evidence="19" id="KW-1185">Reference proteome</keyword>
<dbReference type="InterPro" id="IPR000719">
    <property type="entry name" value="Prot_kinase_dom"/>
</dbReference>
<dbReference type="EC" id="2.7.11.1" evidence="4"/>
<evidence type="ECO:0000256" key="6">
    <source>
        <dbReference type="ARBA" id="ARBA00019973"/>
    </source>
</evidence>
<keyword evidence="8" id="KW-0808">Transferase</keyword>
<dbReference type="InterPro" id="IPR011009">
    <property type="entry name" value="Kinase-like_dom_sf"/>
</dbReference>
<dbReference type="SUPFAM" id="SSF56112">
    <property type="entry name" value="Protein kinase-like (PK-like)"/>
    <property type="match status" value="1"/>
</dbReference>
<evidence type="ECO:0000256" key="9">
    <source>
        <dbReference type="ARBA" id="ARBA00022741"/>
    </source>
</evidence>
<evidence type="ECO:0000313" key="19">
    <source>
        <dbReference type="Proteomes" id="UP000006701"/>
    </source>
</evidence>
<evidence type="ECO:0000256" key="4">
    <source>
        <dbReference type="ARBA" id="ARBA00012513"/>
    </source>
</evidence>
<dbReference type="Pfam" id="PF00069">
    <property type="entry name" value="Pkinase"/>
    <property type="match status" value="1"/>
</dbReference>
<dbReference type="Gene3D" id="1.10.510.10">
    <property type="entry name" value="Transferase(Phosphotransferase) domain 1"/>
    <property type="match status" value="1"/>
</dbReference>
<evidence type="ECO:0000256" key="15">
    <source>
        <dbReference type="ARBA" id="ARBA00047899"/>
    </source>
</evidence>
<evidence type="ECO:0000256" key="2">
    <source>
        <dbReference type="ARBA" id="ARBA00004574"/>
    </source>
</evidence>
<evidence type="ECO:0000256" key="8">
    <source>
        <dbReference type="ARBA" id="ARBA00022679"/>
    </source>
</evidence>
<dbReference type="PROSITE" id="PS00109">
    <property type="entry name" value="PROTEIN_KINASE_TYR"/>
    <property type="match status" value="1"/>
</dbReference>
<comment type="subunit">
    <text evidence="3">Component of the EKC/KEOPS complex composed of at least BUD32, CGI121, GON7, KAE1 and PCC1; the whole complex dimerizes.</text>
</comment>
<evidence type="ECO:0000256" key="16">
    <source>
        <dbReference type="ARBA" id="ARBA00048679"/>
    </source>
</evidence>
<dbReference type="Pfam" id="PF06293">
    <property type="entry name" value="Kdo"/>
    <property type="match status" value="1"/>
</dbReference>
<dbReference type="GO" id="GO:0005634">
    <property type="term" value="C:nucleus"/>
    <property type="evidence" value="ECO:0007669"/>
    <property type="project" value="TreeGrafter"/>
</dbReference>
<dbReference type="GO" id="GO:0043484">
    <property type="term" value="P:regulation of RNA splicing"/>
    <property type="evidence" value="ECO:0007669"/>
    <property type="project" value="TreeGrafter"/>
</dbReference>
<evidence type="ECO:0000256" key="7">
    <source>
        <dbReference type="ARBA" id="ARBA00022527"/>
    </source>
</evidence>
<keyword evidence="12" id="KW-0779">Telomere</keyword>
<comment type="catalytic activity">
    <reaction evidence="15">
        <text>L-threonyl-[protein] + ATP = O-phospho-L-threonyl-[protein] + ADP + H(+)</text>
        <dbReference type="Rhea" id="RHEA:46608"/>
        <dbReference type="Rhea" id="RHEA-COMP:11060"/>
        <dbReference type="Rhea" id="RHEA-COMP:11605"/>
        <dbReference type="ChEBI" id="CHEBI:15378"/>
        <dbReference type="ChEBI" id="CHEBI:30013"/>
        <dbReference type="ChEBI" id="CHEBI:30616"/>
        <dbReference type="ChEBI" id="CHEBI:61977"/>
        <dbReference type="ChEBI" id="CHEBI:456216"/>
        <dbReference type="EC" id="2.7.11.1"/>
    </reaction>
</comment>
<accession>A1CGI4</accession>
<dbReference type="PANTHER" id="PTHR45646">
    <property type="entry name" value="SERINE/THREONINE-PROTEIN KINASE DOA-RELATED"/>
    <property type="match status" value="1"/>
</dbReference>
<dbReference type="GO" id="GO:0005524">
    <property type="term" value="F:ATP binding"/>
    <property type="evidence" value="ECO:0007669"/>
    <property type="project" value="UniProtKB-KW"/>
</dbReference>
<dbReference type="OMA" id="DYSKDDC"/>
<evidence type="ECO:0000256" key="14">
    <source>
        <dbReference type="ARBA" id="ARBA00033194"/>
    </source>
</evidence>
<keyword evidence="10 18" id="KW-0418">Kinase</keyword>
<dbReference type="GO" id="GO:0004674">
    <property type="term" value="F:protein serine/threonine kinase activity"/>
    <property type="evidence" value="ECO:0007669"/>
    <property type="project" value="UniProtKB-KW"/>
</dbReference>
<feature type="domain" description="Protein kinase" evidence="17">
    <location>
        <begin position="56"/>
        <end position="427"/>
    </location>
</feature>
<sequence length="445" mass="50307">MSTNADSEVESDQYDPPLNELYIDEAPFGLEKTWDYEPGGHHPVHLGDQLGRDGQYRIIHKLGSGGFANVWLAQTIQEGVPKYHALKILMADYSKDDCAELRVNKLQNLGLESHISLPLDQFQISGPNGSHLCFVYPVAGPRVSCIAQDFEDPDKTLRKVAHQAVAVMATLHEHGICHGDFTPSNILLRVDGLDGLAEHEVFKILGEPLTVKVFTGAGETPSDPTAPQYLVRPVNFHKVPLPYITDQVLLIDFGECYEISNPPEELGIPESYRAPEIVLENKPGVGCDLWALGCTLFEIRTGRKLFSSFDENIDDLIRSMVLLLGVLPEPWWSTTWKHRKRWFEDEPDSEGRAVRSNGKPDRPHVARSIERALSLGLRYSDLGPGDEFRREISREEIELLGDLLRKILQYEPSRRLTAAEAQDHEWFRIVESISDRMHERDGRFK</sequence>
<keyword evidence="11" id="KW-0067">ATP-binding</keyword>
<dbReference type="HOGENOM" id="CLU_000288_81_2_1"/>
<name>A1CGI4_ASPCL</name>
<dbReference type="InterPro" id="IPR051175">
    <property type="entry name" value="CLK_kinases"/>
</dbReference>
<evidence type="ECO:0000259" key="17">
    <source>
        <dbReference type="PROSITE" id="PS50011"/>
    </source>
</evidence>
<keyword evidence="9" id="KW-0547">Nucleotide-binding</keyword>
<comment type="subcellular location">
    <subcellularLocation>
        <location evidence="2">Chromosome</location>
        <location evidence="2">Telomere</location>
    </subcellularLocation>
</comment>
<organism evidence="18 19">
    <name type="scientific">Aspergillus clavatus (strain ATCC 1007 / CBS 513.65 / DSM 816 / NCTC 3887 / NRRL 1 / QM 1276 / 107)</name>
    <dbReference type="NCBI Taxonomy" id="344612"/>
    <lineage>
        <taxon>Eukaryota</taxon>
        <taxon>Fungi</taxon>
        <taxon>Dikarya</taxon>
        <taxon>Ascomycota</taxon>
        <taxon>Pezizomycotina</taxon>
        <taxon>Eurotiomycetes</taxon>
        <taxon>Eurotiomycetidae</taxon>
        <taxon>Eurotiales</taxon>
        <taxon>Aspergillaceae</taxon>
        <taxon>Aspergillus</taxon>
        <taxon>Aspergillus subgen. Fumigati</taxon>
    </lineage>
</organism>
<dbReference type="EMBL" id="DS027053">
    <property type="protein sequence ID" value="EAW11064.1"/>
    <property type="molecule type" value="Genomic_DNA"/>
</dbReference>
<dbReference type="Gene3D" id="3.30.200.20">
    <property type="entry name" value="Phosphorylase Kinase, domain 1"/>
    <property type="match status" value="1"/>
</dbReference>
<dbReference type="KEGG" id="act:ACLA_067000"/>